<evidence type="ECO:0000256" key="8">
    <source>
        <dbReference type="ARBA" id="ARBA00022967"/>
    </source>
</evidence>
<keyword evidence="5" id="KW-0677">Repeat</keyword>
<evidence type="ECO:0000256" key="4">
    <source>
        <dbReference type="ARBA" id="ARBA00022597"/>
    </source>
</evidence>
<keyword evidence="2" id="KW-0813">Transport</keyword>
<dbReference type="EMBL" id="CP053708">
    <property type="protein sequence ID" value="QKE91324.1"/>
    <property type="molecule type" value="Genomic_DNA"/>
</dbReference>
<dbReference type="SUPFAM" id="SSF52540">
    <property type="entry name" value="P-loop containing nucleoside triphosphate hydrolases"/>
    <property type="match status" value="2"/>
</dbReference>
<dbReference type="Gene3D" id="3.40.50.300">
    <property type="entry name" value="P-loop containing nucleotide triphosphate hydrolases"/>
    <property type="match status" value="2"/>
</dbReference>
<dbReference type="InterPro" id="IPR003439">
    <property type="entry name" value="ABC_transporter-like_ATP-bd"/>
</dbReference>
<evidence type="ECO:0000256" key="7">
    <source>
        <dbReference type="ARBA" id="ARBA00022840"/>
    </source>
</evidence>
<keyword evidence="9" id="KW-0472">Membrane</keyword>
<dbReference type="InterPro" id="IPR027417">
    <property type="entry name" value="P-loop_NTPase"/>
</dbReference>
<feature type="domain" description="ABC transporter" evidence="10">
    <location>
        <begin position="5"/>
        <end position="240"/>
    </location>
</feature>
<evidence type="ECO:0000313" key="12">
    <source>
        <dbReference type="Proteomes" id="UP000500767"/>
    </source>
</evidence>
<evidence type="ECO:0000256" key="6">
    <source>
        <dbReference type="ARBA" id="ARBA00022741"/>
    </source>
</evidence>
<dbReference type="PANTHER" id="PTHR43790">
    <property type="entry name" value="CARBOHYDRATE TRANSPORT ATP-BINDING PROTEIN MG119-RELATED"/>
    <property type="match status" value="1"/>
</dbReference>
<protein>
    <submittedName>
        <fullName evidence="11">Sugar ABC transporter ATP-binding protein</fullName>
    </submittedName>
</protein>
<evidence type="ECO:0000256" key="5">
    <source>
        <dbReference type="ARBA" id="ARBA00022737"/>
    </source>
</evidence>
<dbReference type="Proteomes" id="UP000500767">
    <property type="component" value="Chromosome"/>
</dbReference>
<evidence type="ECO:0000256" key="9">
    <source>
        <dbReference type="ARBA" id="ARBA00023136"/>
    </source>
</evidence>
<dbReference type="InterPro" id="IPR050107">
    <property type="entry name" value="ABC_carbohydrate_import_ATPase"/>
</dbReference>
<dbReference type="InterPro" id="IPR003593">
    <property type="entry name" value="AAA+_ATPase"/>
</dbReference>
<dbReference type="GO" id="GO:0005524">
    <property type="term" value="F:ATP binding"/>
    <property type="evidence" value="ECO:0007669"/>
    <property type="project" value="UniProtKB-KW"/>
</dbReference>
<evidence type="ECO:0000256" key="2">
    <source>
        <dbReference type="ARBA" id="ARBA00022448"/>
    </source>
</evidence>
<reference evidence="11 12" key="1">
    <citation type="journal article" date="2014" name="World J. Microbiol. Biotechnol.">
        <title>Biodiversity and physiological characteristics of Antarctic and Arctic lichens-associated bacteria.</title>
        <authorList>
            <person name="Lee Y.M."/>
            <person name="Kim E.H."/>
            <person name="Lee H.K."/>
            <person name="Hong S.G."/>
        </authorList>
    </citation>
    <scope>NUCLEOTIDE SEQUENCE [LARGE SCALE GENOMIC DNA]</scope>
    <source>
        <strain evidence="11 12">PAMC 26569</strain>
    </source>
</reference>
<dbReference type="GO" id="GO:0016887">
    <property type="term" value="F:ATP hydrolysis activity"/>
    <property type="evidence" value="ECO:0007669"/>
    <property type="project" value="InterPro"/>
</dbReference>
<keyword evidence="6" id="KW-0547">Nucleotide-binding</keyword>
<proteinExistence type="predicted"/>
<organism evidence="11 12">
    <name type="scientific">Lichenicola cladoniae</name>
    <dbReference type="NCBI Taxonomy" id="1484109"/>
    <lineage>
        <taxon>Bacteria</taxon>
        <taxon>Pseudomonadati</taxon>
        <taxon>Pseudomonadota</taxon>
        <taxon>Alphaproteobacteria</taxon>
        <taxon>Acetobacterales</taxon>
        <taxon>Acetobacteraceae</taxon>
        <taxon>Lichenicola</taxon>
    </lineage>
</organism>
<dbReference type="GO" id="GO:0005886">
    <property type="term" value="C:plasma membrane"/>
    <property type="evidence" value="ECO:0007669"/>
    <property type="project" value="UniProtKB-SubCell"/>
</dbReference>
<dbReference type="FunFam" id="3.40.50.300:FF:000127">
    <property type="entry name" value="Ribose import ATP-binding protein RbsA"/>
    <property type="match status" value="1"/>
</dbReference>
<dbReference type="CDD" id="cd03216">
    <property type="entry name" value="ABC_Carb_Monos_I"/>
    <property type="match status" value="1"/>
</dbReference>
<evidence type="ECO:0000259" key="10">
    <source>
        <dbReference type="PROSITE" id="PS50893"/>
    </source>
</evidence>
<dbReference type="CDD" id="cd03215">
    <property type="entry name" value="ABC_Carb_Monos_II"/>
    <property type="match status" value="1"/>
</dbReference>
<keyword evidence="3" id="KW-1003">Cell membrane</keyword>
<keyword evidence="12" id="KW-1185">Reference proteome</keyword>
<sequence length="502" mass="54952">MDPILELRGITKSFPGVKALAGIDLSVNPGEIHALLGENGAGKSTLMKVLSGIIRPDDGHIVIAGEEKQFGNYHDAVAAGIGIVFQEFSLIPYLNAVENIFLGRERRRFGLLQTAAMRNEAIRLFERLGVRIDLAVEVRMLSVAQQQFIEIAKALALDARILILDEPTATLTPTDAEHLFIIMRALKTQGVAMIFISHHMEEIFEICDRITVLRDGQFIGMTPVAETDMDSLVQMMVGRKLERSFPPKPPRPANAKIVLEVEGLQIERGGPVNSFVLHEGEILGFSGLVGSGRTETVMAVLGADPAYAKTVRINGEAVRLTDPAAALTHGLGILPESRKVEGLITSFSIRDNISINNLGKYKSMGAFLDFALERTTTDDMMKRVGVKAPDMGTTVETLSGGNQQKVVLARWLNHHCKILFFDEPTRGIDVGAKAEIYTLMRQLTERGYAIIMVSSELPEIVGMSDRVAVFREGRIVRTLEAADIAPAEIMRHATAGDIHELV</sequence>
<accession>A0A6M8HS45</accession>
<keyword evidence="8" id="KW-1278">Translocase</keyword>
<dbReference type="AlphaFoldDB" id="A0A6M8HS45"/>
<keyword evidence="4" id="KW-0762">Sugar transport</keyword>
<comment type="subcellular location">
    <subcellularLocation>
        <location evidence="1">Cell membrane</location>
        <topology evidence="1">Peripheral membrane protein</topology>
    </subcellularLocation>
</comment>
<evidence type="ECO:0000256" key="3">
    <source>
        <dbReference type="ARBA" id="ARBA00022475"/>
    </source>
</evidence>
<dbReference type="Pfam" id="PF00005">
    <property type="entry name" value="ABC_tran"/>
    <property type="match status" value="2"/>
</dbReference>
<name>A0A6M8HS45_9PROT</name>
<dbReference type="InterPro" id="IPR017871">
    <property type="entry name" value="ABC_transporter-like_CS"/>
</dbReference>
<gene>
    <name evidence="11" type="ORF">HN018_15860</name>
</gene>
<dbReference type="KEGG" id="lck:HN018_15860"/>
<dbReference type="PROSITE" id="PS00211">
    <property type="entry name" value="ABC_TRANSPORTER_1"/>
    <property type="match status" value="1"/>
</dbReference>
<keyword evidence="7 11" id="KW-0067">ATP-binding</keyword>
<evidence type="ECO:0000313" key="11">
    <source>
        <dbReference type="EMBL" id="QKE91324.1"/>
    </source>
</evidence>
<dbReference type="SMART" id="SM00382">
    <property type="entry name" value="AAA"/>
    <property type="match status" value="2"/>
</dbReference>
<evidence type="ECO:0000256" key="1">
    <source>
        <dbReference type="ARBA" id="ARBA00004202"/>
    </source>
</evidence>
<dbReference type="PANTHER" id="PTHR43790:SF3">
    <property type="entry name" value="D-ALLOSE IMPORT ATP-BINDING PROTEIN ALSA-RELATED"/>
    <property type="match status" value="1"/>
</dbReference>
<dbReference type="PROSITE" id="PS50893">
    <property type="entry name" value="ABC_TRANSPORTER_2"/>
    <property type="match status" value="2"/>
</dbReference>
<dbReference type="RefSeq" id="WP_171833152.1">
    <property type="nucleotide sequence ID" value="NZ_CP053708.1"/>
</dbReference>
<feature type="domain" description="ABC transporter" evidence="10">
    <location>
        <begin position="253"/>
        <end position="497"/>
    </location>
</feature>